<dbReference type="PROSITE" id="PS00398">
    <property type="entry name" value="RECOMBINASES_2"/>
    <property type="match status" value="1"/>
</dbReference>
<keyword evidence="10" id="KW-1185">Reference proteome</keyword>
<dbReference type="Pfam" id="PF02796">
    <property type="entry name" value="HTH_7"/>
    <property type="match status" value="1"/>
</dbReference>
<dbReference type="GO" id="GO:0000150">
    <property type="term" value="F:DNA strand exchange activity"/>
    <property type="evidence" value="ECO:0007669"/>
    <property type="project" value="UniProtKB-KW"/>
</dbReference>
<feature type="domain" description="Resolvase/invertase-type recombinase catalytic" evidence="8">
    <location>
        <begin position="3"/>
        <end position="139"/>
    </location>
</feature>
<evidence type="ECO:0000256" key="6">
    <source>
        <dbReference type="PIRSR" id="PIRSR606118-50"/>
    </source>
</evidence>
<keyword evidence="2" id="KW-0229">DNA integration</keyword>
<dbReference type="PROSITE" id="PS51736">
    <property type="entry name" value="RECOMBINASES_3"/>
    <property type="match status" value="1"/>
</dbReference>
<evidence type="ECO:0000256" key="4">
    <source>
        <dbReference type="ARBA" id="ARBA00023125"/>
    </source>
</evidence>
<dbReference type="AlphaFoldDB" id="E1SVI7"/>
<dbReference type="Gene3D" id="3.40.50.1390">
    <property type="entry name" value="Resolvase, N-terminal catalytic domain"/>
    <property type="match status" value="1"/>
</dbReference>
<dbReference type="GeneID" id="67181359"/>
<dbReference type="InterPro" id="IPR006118">
    <property type="entry name" value="Recombinase_CS"/>
</dbReference>
<proteinExistence type="inferred from homology"/>
<dbReference type="eggNOG" id="COG1961">
    <property type="taxonomic scope" value="Bacteria"/>
</dbReference>
<dbReference type="FunFam" id="3.40.50.1390:FF:000001">
    <property type="entry name" value="DNA recombinase"/>
    <property type="match status" value="1"/>
</dbReference>
<dbReference type="EMBL" id="CP002209">
    <property type="protein sequence ID" value="ADN75333.1"/>
    <property type="molecule type" value="Genomic_DNA"/>
</dbReference>
<evidence type="ECO:0000313" key="9">
    <source>
        <dbReference type="EMBL" id="ADN75333.1"/>
    </source>
</evidence>
<dbReference type="PROSITE" id="PS00397">
    <property type="entry name" value="RECOMBINASES_1"/>
    <property type="match status" value="1"/>
</dbReference>
<dbReference type="GO" id="GO:0015074">
    <property type="term" value="P:DNA integration"/>
    <property type="evidence" value="ECO:0007669"/>
    <property type="project" value="UniProtKB-KW"/>
</dbReference>
<accession>E1SVI7</accession>
<dbReference type="SUPFAM" id="SSF53041">
    <property type="entry name" value="Resolvase-like"/>
    <property type="match status" value="1"/>
</dbReference>
<dbReference type="HOGENOM" id="CLU_010686_8_2_6"/>
<dbReference type="InterPro" id="IPR006119">
    <property type="entry name" value="Resolv_N"/>
</dbReference>
<dbReference type="SMART" id="SM00857">
    <property type="entry name" value="Resolvase"/>
    <property type="match status" value="1"/>
</dbReference>
<comment type="similarity">
    <text evidence="1">Belongs to the site-specific recombinase resolvase family.</text>
</comment>
<keyword evidence="4" id="KW-0238">DNA-binding</keyword>
<dbReference type="InterPro" id="IPR050639">
    <property type="entry name" value="SSR_resolvase"/>
</dbReference>
<dbReference type="Gene3D" id="1.10.10.60">
    <property type="entry name" value="Homeodomain-like"/>
    <property type="match status" value="1"/>
</dbReference>
<dbReference type="InterPro" id="IPR036162">
    <property type="entry name" value="Resolvase-like_N_sf"/>
</dbReference>
<dbReference type="OrthoDB" id="9786476at2"/>
<protein>
    <submittedName>
        <fullName evidence="9">Resolvase domain protein</fullName>
    </submittedName>
</protein>
<gene>
    <name evidence="9" type="ordered locus">Fbal_1124</name>
</gene>
<reference evidence="9 10" key="1">
    <citation type="journal article" date="2010" name="Stand. Genomic Sci.">
        <title>Complete genome sequence of Ferrimonas balearica type strain (PAT).</title>
        <authorList>
            <person name="Nolan M."/>
            <person name="Sikorski J."/>
            <person name="Davenport K."/>
            <person name="Lucas S."/>
            <person name="Glavina Del Rio T."/>
            <person name="Tice H."/>
            <person name="Cheng J."/>
            <person name="Goodwin L."/>
            <person name="Pitluck S."/>
            <person name="Liolios K."/>
            <person name="Ivanova N."/>
            <person name="Mavromatis K."/>
            <person name="Ovchinnikova G."/>
            <person name="Pati A."/>
            <person name="Chen A."/>
            <person name="Palaniappan K."/>
            <person name="Land M."/>
            <person name="Hauser L."/>
            <person name="Chang Y."/>
            <person name="Jeffries C."/>
            <person name="Tapia R."/>
            <person name="Brettin T."/>
            <person name="Detter J."/>
            <person name="Han C."/>
            <person name="Yasawong M."/>
            <person name="Rohde M."/>
            <person name="Tindall B."/>
            <person name="Goker M."/>
            <person name="Woyke T."/>
            <person name="Bristow J."/>
            <person name="Eisen J."/>
            <person name="Markowitz V."/>
            <person name="Hugenholtz P."/>
            <person name="Kyrpides N."/>
            <person name="Klenk H."/>
            <person name="Lapidus A."/>
        </authorList>
    </citation>
    <scope>NUCLEOTIDE SEQUENCE [LARGE SCALE GENOMIC DNA]</scope>
    <source>
        <strain evidence="10">DSM 9799 / CCM 4581 / KCTC 23876 / PAT</strain>
    </source>
</reference>
<dbReference type="InterPro" id="IPR006120">
    <property type="entry name" value="Resolvase_HTH_dom"/>
</dbReference>
<evidence type="ECO:0000256" key="7">
    <source>
        <dbReference type="PROSITE-ProRule" id="PRU10137"/>
    </source>
</evidence>
<sequence length="188" mass="20480">MTTLLGYARVSTSQQKLDIQTKALLAAGVREDRIFTDKASGKEAESREGLQRLLVRAEKGDTIVCTKLDRLGRSTADMISIIEDLHGRGVAVRFLDDGISTEGAMGKMVVTILAAVAQAERERIMERTNEGREEAKAKGVKFGPKVKVDHEGIKQAHAEGTGASAIAKQFGCSRQYVYKVLKEASERS</sequence>
<dbReference type="Proteomes" id="UP000006683">
    <property type="component" value="Chromosome"/>
</dbReference>
<evidence type="ECO:0000259" key="8">
    <source>
        <dbReference type="PROSITE" id="PS51736"/>
    </source>
</evidence>
<keyword evidence="3" id="KW-0230">DNA invertase</keyword>
<dbReference type="KEGG" id="fbl:Fbal_1124"/>
<dbReference type="CDD" id="cd03768">
    <property type="entry name" value="SR_ResInv"/>
    <property type="match status" value="1"/>
</dbReference>
<dbReference type="Pfam" id="PF00239">
    <property type="entry name" value="Resolvase"/>
    <property type="match status" value="1"/>
</dbReference>
<evidence type="ECO:0000256" key="5">
    <source>
        <dbReference type="ARBA" id="ARBA00023172"/>
    </source>
</evidence>
<dbReference type="Gene3D" id="6.10.250.10">
    <property type="match status" value="1"/>
</dbReference>
<dbReference type="SUPFAM" id="SSF46689">
    <property type="entry name" value="Homeodomain-like"/>
    <property type="match status" value="1"/>
</dbReference>
<evidence type="ECO:0000256" key="2">
    <source>
        <dbReference type="ARBA" id="ARBA00022908"/>
    </source>
</evidence>
<dbReference type="STRING" id="550540.Fbal_1124"/>
<evidence type="ECO:0000256" key="3">
    <source>
        <dbReference type="ARBA" id="ARBA00023100"/>
    </source>
</evidence>
<name>E1SVI7_FERBD</name>
<evidence type="ECO:0000313" key="10">
    <source>
        <dbReference type="Proteomes" id="UP000006683"/>
    </source>
</evidence>
<keyword evidence="5" id="KW-0233">DNA recombination</keyword>
<feature type="active site" description="O-(5'-phospho-DNA)-serine intermediate" evidence="6 7">
    <location>
        <position position="11"/>
    </location>
</feature>
<dbReference type="RefSeq" id="WP_013344639.1">
    <property type="nucleotide sequence ID" value="NC_014541.1"/>
</dbReference>
<dbReference type="PANTHER" id="PTHR30461:SF26">
    <property type="entry name" value="RESOLVASE HOMOLOG YNEB"/>
    <property type="match status" value="1"/>
</dbReference>
<dbReference type="PANTHER" id="PTHR30461">
    <property type="entry name" value="DNA-INVERTASE FROM LAMBDOID PROPHAGE"/>
    <property type="match status" value="1"/>
</dbReference>
<dbReference type="GO" id="GO:0003677">
    <property type="term" value="F:DNA binding"/>
    <property type="evidence" value="ECO:0007669"/>
    <property type="project" value="UniProtKB-KW"/>
</dbReference>
<organism evidence="9 10">
    <name type="scientific">Ferrimonas balearica (strain DSM 9799 / CCM 4581 / KCTC 23876 / PAT)</name>
    <dbReference type="NCBI Taxonomy" id="550540"/>
    <lineage>
        <taxon>Bacteria</taxon>
        <taxon>Pseudomonadati</taxon>
        <taxon>Pseudomonadota</taxon>
        <taxon>Gammaproteobacteria</taxon>
        <taxon>Alteromonadales</taxon>
        <taxon>Ferrimonadaceae</taxon>
        <taxon>Ferrimonas</taxon>
    </lineage>
</organism>
<evidence type="ECO:0000256" key="1">
    <source>
        <dbReference type="ARBA" id="ARBA00009913"/>
    </source>
</evidence>
<dbReference type="InterPro" id="IPR009057">
    <property type="entry name" value="Homeodomain-like_sf"/>
</dbReference>